<proteinExistence type="predicted"/>
<dbReference type="GO" id="GO:0005737">
    <property type="term" value="C:cytoplasm"/>
    <property type="evidence" value="ECO:0007669"/>
    <property type="project" value="TreeGrafter"/>
</dbReference>
<dbReference type="GO" id="GO:0016639">
    <property type="term" value="F:oxidoreductase activity, acting on the CH-NH2 group of donors, NAD or NADP as acceptor"/>
    <property type="evidence" value="ECO:0007669"/>
    <property type="project" value="InterPro"/>
</dbReference>
<evidence type="ECO:0000313" key="2">
    <source>
        <dbReference type="Proteomes" id="UP000076587"/>
    </source>
</evidence>
<dbReference type="RefSeq" id="WP_063377013.1">
    <property type="nucleotide sequence ID" value="NZ_AUXT01000154.1"/>
</dbReference>
<comment type="caution">
    <text evidence="1">The sequence shown here is derived from an EMBL/GenBank/DDBJ whole genome shotgun (WGS) entry which is preliminary data.</text>
</comment>
<accession>A0A167C986</accession>
<dbReference type="PIRSF" id="PIRSF001439">
    <property type="entry name" value="CryM"/>
    <property type="match status" value="1"/>
</dbReference>
<dbReference type="InterPro" id="IPR036291">
    <property type="entry name" value="NAD(P)-bd_dom_sf"/>
</dbReference>
<dbReference type="PATRIC" id="fig|1365253.3.peg.2326"/>
<dbReference type="EMBL" id="AUXT01000154">
    <property type="protein sequence ID" value="KZN47391.1"/>
    <property type="molecule type" value="Genomic_DNA"/>
</dbReference>
<dbReference type="Proteomes" id="UP000076587">
    <property type="component" value="Unassembled WGS sequence"/>
</dbReference>
<dbReference type="Gene3D" id="3.40.50.720">
    <property type="entry name" value="NAD(P)-binding Rossmann-like Domain"/>
    <property type="match status" value="1"/>
</dbReference>
<dbReference type="NCBIfam" id="TIGR03944">
    <property type="entry name" value="dehyd_SbnB_fam"/>
    <property type="match status" value="1"/>
</dbReference>
<protein>
    <recommendedName>
        <fullName evidence="3">Ornithine cyclodeaminase</fullName>
    </recommendedName>
</protein>
<dbReference type="GO" id="GO:0019290">
    <property type="term" value="P:siderophore biosynthetic process"/>
    <property type="evidence" value="ECO:0007669"/>
    <property type="project" value="InterPro"/>
</dbReference>
<dbReference type="AlphaFoldDB" id="A0A167C986"/>
<dbReference type="OrthoDB" id="9809203at2"/>
<dbReference type="PANTHER" id="PTHR13812:SF19">
    <property type="entry name" value="KETIMINE REDUCTASE MU-CRYSTALLIN"/>
    <property type="match status" value="1"/>
</dbReference>
<evidence type="ECO:0008006" key="3">
    <source>
        <dbReference type="Google" id="ProtNLM"/>
    </source>
</evidence>
<reference evidence="1 2" key="1">
    <citation type="submission" date="2013-07" db="EMBL/GenBank/DDBJ databases">
        <title>Comparative Genomic and Metabolomic Analysis of Twelve Strains of Pseudoalteromonas luteoviolacea.</title>
        <authorList>
            <person name="Vynne N.G."/>
            <person name="Mansson M."/>
            <person name="Gram L."/>
        </authorList>
    </citation>
    <scope>NUCLEOTIDE SEQUENCE [LARGE SCALE GENOMIC DNA]</scope>
    <source>
        <strain evidence="1 2">NCIMB 1942</strain>
    </source>
</reference>
<dbReference type="Pfam" id="PF02423">
    <property type="entry name" value="OCD_Mu_crystall"/>
    <property type="match status" value="1"/>
</dbReference>
<dbReference type="InterPro" id="IPR023866">
    <property type="entry name" value="SbnB"/>
</dbReference>
<dbReference type="InterPro" id="IPR023401">
    <property type="entry name" value="ODC_N"/>
</dbReference>
<evidence type="ECO:0000313" key="1">
    <source>
        <dbReference type="EMBL" id="KZN47391.1"/>
    </source>
</evidence>
<dbReference type="InterPro" id="IPR003462">
    <property type="entry name" value="ODC_Mu_crystall"/>
</dbReference>
<gene>
    <name evidence="1" type="ORF">N482_09535</name>
</gene>
<sequence length="333" mass="36660">MKPFKVIGAKAVSQWLNNHGDKLLDSVADCYCEFEAGNTVCPDSYFLRYPEQPQNRIIALPASIESEKEPVSGIKWIASFPDNLKSGLDRASAVVILNDRETGYPLACLEGSQISSFRTAASAVLGAKYLHATPGKIENLSVVGSGLISHTIVKLLEQTGWQIDTMTVIDLDIQRAQEFCAKFPHIEGKGSNDISDISKSDLVMFATSAITPYVKDKALLAHNPTIIHMSLRDISAELIVDSQNFADDIDHAIKANTSLELAEQINGNRAFMGGNIVDLIKQRVKPDFNKPRVYSPFGMGILDVLLGYRIYQDTTSDNSVEIEDFFPVPYSKN</sequence>
<dbReference type="PANTHER" id="PTHR13812">
    <property type="entry name" value="KETIMINE REDUCTASE MU-CRYSTALLIN"/>
    <property type="match status" value="1"/>
</dbReference>
<dbReference type="SUPFAM" id="SSF51735">
    <property type="entry name" value="NAD(P)-binding Rossmann-fold domains"/>
    <property type="match status" value="1"/>
</dbReference>
<organism evidence="1 2">
    <name type="scientific">Pseudoalteromonas luteoviolacea NCIMB 1942</name>
    <dbReference type="NCBI Taxonomy" id="1365253"/>
    <lineage>
        <taxon>Bacteria</taxon>
        <taxon>Pseudomonadati</taxon>
        <taxon>Pseudomonadota</taxon>
        <taxon>Gammaproteobacteria</taxon>
        <taxon>Alteromonadales</taxon>
        <taxon>Pseudoalteromonadaceae</taxon>
        <taxon>Pseudoalteromonas</taxon>
    </lineage>
</organism>
<dbReference type="Gene3D" id="3.30.1780.10">
    <property type="entry name" value="ornithine cyclodeaminase, domain 1"/>
    <property type="match status" value="1"/>
</dbReference>
<name>A0A167C986_9GAMM</name>